<dbReference type="GO" id="GO:0005737">
    <property type="term" value="C:cytoplasm"/>
    <property type="evidence" value="ECO:0007669"/>
    <property type="project" value="UniProtKB-SubCell"/>
</dbReference>
<dbReference type="EMBL" id="AZFT01000053">
    <property type="protein sequence ID" value="KRL83674.1"/>
    <property type="molecule type" value="Genomic_DNA"/>
</dbReference>
<organism evidence="4 5">
    <name type="scientific">Ligilactobacillus apodemi DSM 16634 = JCM 16172</name>
    <dbReference type="NCBI Taxonomy" id="1423724"/>
    <lineage>
        <taxon>Bacteria</taxon>
        <taxon>Bacillati</taxon>
        <taxon>Bacillota</taxon>
        <taxon>Bacilli</taxon>
        <taxon>Lactobacillales</taxon>
        <taxon>Lactobacillaceae</taxon>
        <taxon>Ligilactobacillus</taxon>
    </lineage>
</organism>
<feature type="binding site" evidence="3">
    <location>
        <position position="175"/>
    </location>
    <ligand>
        <name>ATP</name>
        <dbReference type="ChEBI" id="CHEBI:30616"/>
    </ligand>
</feature>
<dbReference type="RefSeq" id="WP_025086960.1">
    <property type="nucleotide sequence ID" value="NZ_AZFT01000053.1"/>
</dbReference>
<dbReference type="Pfam" id="PF05636">
    <property type="entry name" value="HIGH_NTase1"/>
    <property type="match status" value="1"/>
</dbReference>
<comment type="subcellular location">
    <subcellularLocation>
        <location evidence="3">Cytoplasm</location>
    </subcellularLocation>
</comment>
<feature type="binding site" evidence="3">
    <location>
        <position position="150"/>
    </location>
    <ligand>
        <name>ATP</name>
        <dbReference type="ChEBI" id="CHEBI:30616"/>
    </ligand>
</feature>
<gene>
    <name evidence="3" type="primary">tmcAL</name>
    <name evidence="4" type="ORF">FC32_GL000934</name>
</gene>
<dbReference type="SUPFAM" id="SSF52374">
    <property type="entry name" value="Nucleotidylyl transferase"/>
    <property type="match status" value="1"/>
</dbReference>
<dbReference type="GO" id="GO:0000049">
    <property type="term" value="F:tRNA binding"/>
    <property type="evidence" value="ECO:0007669"/>
    <property type="project" value="UniProtKB-KW"/>
</dbReference>
<dbReference type="EC" id="6.3.4.-" evidence="3"/>
<comment type="caution">
    <text evidence="3">Lacks conserved residue(s) required for the propagation of feature annotation.</text>
</comment>
<dbReference type="InterPro" id="IPR008513">
    <property type="entry name" value="tRNA(Met)_cyd_acetate_ligase"/>
</dbReference>
<dbReference type="AlphaFoldDB" id="A0A0R1TXB8"/>
<dbReference type="PANTHER" id="PTHR37825">
    <property type="entry name" value="TRNA(MET) CYTIDINE ACETATE LIGASE"/>
    <property type="match status" value="1"/>
</dbReference>
<dbReference type="HAMAP" id="MF_01539">
    <property type="entry name" value="TmcAL"/>
    <property type="match status" value="1"/>
</dbReference>
<dbReference type="eggNOG" id="COG1323">
    <property type="taxonomic scope" value="Bacteria"/>
</dbReference>
<dbReference type="GO" id="GO:0016879">
    <property type="term" value="F:ligase activity, forming carbon-nitrogen bonds"/>
    <property type="evidence" value="ECO:0007669"/>
    <property type="project" value="UniProtKB-UniRule"/>
</dbReference>
<sequence length="382" mass="43169">MPVAGIIAEYNPFHNGHLYQIKAVKEAMPDTPIVVAMSGNFLQRGEPACLDKWTRAKLALQNGADLVVEMPVSACVQPADRFAFNGVQILASLGVSDLFFGAEHAEYDFAKFARLVKEAHGEFKTYNESYAATFQKAVTEKIGHPVDSPNDLLGLAYAKANLNLGEPLKLHPIQRKQAGYHDLILKKGTIASASAIRSHYAKGERATLTQYLPQESAQALRTQKLLYWDDFFPYLKYKLLASSPEELQNIYGMAEGIEYRLKDQLERAKPTVTFDEWLKAVKTKRFTYTRLSRLACAILLNLTPKEVAEYNEQPYLRILGFDQAGQEVLRQAKKTSTCELIAKVSQDDKNKAYRVDYRAGKIYQLQNMFEQDLKRAPIRIFS</sequence>
<dbReference type="Gene3D" id="3.40.50.620">
    <property type="entry name" value="HUPs"/>
    <property type="match status" value="1"/>
</dbReference>
<keyword evidence="3" id="KW-0963">Cytoplasm</keyword>
<dbReference type="NCBIfam" id="NF010191">
    <property type="entry name" value="PRK13670.1"/>
    <property type="match status" value="1"/>
</dbReference>
<comment type="caution">
    <text evidence="4">The sequence shown here is derived from an EMBL/GenBank/DDBJ whole genome shotgun (WGS) entry which is preliminary data.</text>
</comment>
<dbReference type="OrthoDB" id="9769796at2"/>
<reference evidence="4 5" key="1">
    <citation type="journal article" date="2015" name="Genome Announc.">
        <title>Expanding the biotechnology potential of lactobacilli through comparative genomics of 213 strains and associated genera.</title>
        <authorList>
            <person name="Sun Z."/>
            <person name="Harris H.M."/>
            <person name="McCann A."/>
            <person name="Guo C."/>
            <person name="Argimon S."/>
            <person name="Zhang W."/>
            <person name="Yang X."/>
            <person name="Jeffery I.B."/>
            <person name="Cooney J.C."/>
            <person name="Kagawa T.F."/>
            <person name="Liu W."/>
            <person name="Song Y."/>
            <person name="Salvetti E."/>
            <person name="Wrobel A."/>
            <person name="Rasinkangas P."/>
            <person name="Parkhill J."/>
            <person name="Rea M.C."/>
            <person name="O'Sullivan O."/>
            <person name="Ritari J."/>
            <person name="Douillard F.P."/>
            <person name="Paul Ross R."/>
            <person name="Yang R."/>
            <person name="Briner A.E."/>
            <person name="Felis G.E."/>
            <person name="de Vos W.M."/>
            <person name="Barrangou R."/>
            <person name="Klaenhammer T.R."/>
            <person name="Caufield P.W."/>
            <person name="Cui Y."/>
            <person name="Zhang H."/>
            <person name="O'Toole P.W."/>
        </authorList>
    </citation>
    <scope>NUCLEOTIDE SEQUENCE [LARGE SCALE GENOMIC DNA]</scope>
    <source>
        <strain evidence="4 5">DSM 16634</strain>
    </source>
</reference>
<comment type="similarity">
    <text evidence="3">Belongs to the TmcAL family.</text>
</comment>
<keyword evidence="1 3" id="KW-0436">Ligase</keyword>
<keyword evidence="3" id="KW-0820">tRNA-binding</keyword>
<dbReference type="Proteomes" id="UP000051324">
    <property type="component" value="Unassembled WGS sequence"/>
</dbReference>
<evidence type="ECO:0000256" key="1">
    <source>
        <dbReference type="ARBA" id="ARBA00022598"/>
    </source>
</evidence>
<evidence type="ECO:0000256" key="2">
    <source>
        <dbReference type="ARBA" id="ARBA00022694"/>
    </source>
</evidence>
<comment type="function">
    <text evidence="3">Catalyzes the formation of N(4)-acetylcytidine (ac(4)C) at the wobble position of elongator tRNA(Met), using acetate and ATP as substrates. First activates an acetate ion to form acetyladenylate (Ac-AMP) and then transfers the acetyl group to tRNA to form ac(4)C34.</text>
</comment>
<name>A0A0R1TXB8_9LACO</name>
<protein>
    <recommendedName>
        <fullName evidence="3">tRNA(Met) cytidine acetate ligase</fullName>
        <ecNumber evidence="3">6.3.4.-</ecNumber>
    </recommendedName>
</protein>
<keyword evidence="3" id="KW-0694">RNA-binding</keyword>
<feature type="binding site" evidence="3">
    <location>
        <position position="101"/>
    </location>
    <ligand>
        <name>ATP</name>
        <dbReference type="ChEBI" id="CHEBI:30616"/>
    </ligand>
</feature>
<keyword evidence="2 3" id="KW-0819">tRNA processing</keyword>
<evidence type="ECO:0000313" key="5">
    <source>
        <dbReference type="Proteomes" id="UP000051324"/>
    </source>
</evidence>
<dbReference type="InterPro" id="IPR014729">
    <property type="entry name" value="Rossmann-like_a/b/a_fold"/>
</dbReference>
<dbReference type="PANTHER" id="PTHR37825:SF1">
    <property type="entry name" value="TRNA(MET) CYTIDINE ACETATE LIGASE"/>
    <property type="match status" value="1"/>
</dbReference>
<comment type="catalytic activity">
    <reaction evidence="3">
        <text>cytidine(34) in elongator tRNA(Met) + acetate + ATP = N(4)-acetylcytidine(34) in elongator tRNA(Met) + AMP + diphosphate</text>
        <dbReference type="Rhea" id="RHEA:58144"/>
        <dbReference type="Rhea" id="RHEA-COMP:10693"/>
        <dbReference type="Rhea" id="RHEA-COMP:10694"/>
        <dbReference type="ChEBI" id="CHEBI:30089"/>
        <dbReference type="ChEBI" id="CHEBI:30616"/>
        <dbReference type="ChEBI" id="CHEBI:33019"/>
        <dbReference type="ChEBI" id="CHEBI:74900"/>
        <dbReference type="ChEBI" id="CHEBI:82748"/>
        <dbReference type="ChEBI" id="CHEBI:456215"/>
    </reaction>
</comment>
<keyword evidence="5" id="KW-1185">Reference proteome</keyword>
<dbReference type="PATRIC" id="fig|1423724.4.peg.974"/>
<keyword evidence="3" id="KW-0067">ATP-binding</keyword>
<dbReference type="STRING" id="1423724.FC32_GL000934"/>
<evidence type="ECO:0000256" key="3">
    <source>
        <dbReference type="HAMAP-Rule" id="MF_01539"/>
    </source>
</evidence>
<dbReference type="GO" id="GO:0005524">
    <property type="term" value="F:ATP binding"/>
    <property type="evidence" value="ECO:0007669"/>
    <property type="project" value="UniProtKB-KW"/>
</dbReference>
<dbReference type="GO" id="GO:0006400">
    <property type="term" value="P:tRNA modification"/>
    <property type="evidence" value="ECO:0007669"/>
    <property type="project" value="UniProtKB-UniRule"/>
</dbReference>
<keyword evidence="3" id="KW-0547">Nucleotide-binding</keyword>
<accession>A0A0R1TXB8</accession>
<feature type="binding site" evidence="3">
    <location>
        <begin position="7"/>
        <end position="20"/>
    </location>
    <ligand>
        <name>ATP</name>
        <dbReference type="ChEBI" id="CHEBI:30616"/>
    </ligand>
</feature>
<evidence type="ECO:0000313" key="4">
    <source>
        <dbReference type="EMBL" id="KRL83674.1"/>
    </source>
</evidence>
<proteinExistence type="inferred from homology"/>